<name>Q678K5_9VIRU</name>
<keyword evidence="2" id="KW-1185">Reference proteome</keyword>
<accession>Q678K5</accession>
<protein>
    <submittedName>
        <fullName evidence="1">Uncharacterized protein</fullName>
    </submittedName>
</protein>
<dbReference type="GeneID" id="2979029"/>
<dbReference type="EMBL" id="AY380826">
    <property type="protein sequence ID" value="AAU10852.1"/>
    <property type="molecule type" value="Genomic_DNA"/>
</dbReference>
<sequence>MKLIRESFHHIFLSFISNNLISPTLVQQVIKCLVTDLPKNP</sequence>
<proteinExistence type="predicted"/>
<dbReference type="RefSeq" id="YP_073513.1">
    <property type="nucleotide sequence ID" value="NC_005902.1"/>
</dbReference>
<evidence type="ECO:0000313" key="1">
    <source>
        <dbReference type="EMBL" id="AAU10852.1"/>
    </source>
</evidence>
<dbReference type="KEGG" id="vg:2979029"/>
<evidence type="ECO:0000313" key="2">
    <source>
        <dbReference type="Proteomes" id="UP000106699"/>
    </source>
</evidence>
<organism evidence="1 2">
    <name type="scientific">lymphocystis disease virus-China</name>
    <dbReference type="NCBI Taxonomy" id="256729"/>
    <lineage>
        <taxon>Viruses</taxon>
        <taxon>Varidnaviria</taxon>
        <taxon>Bamfordvirae</taxon>
        <taxon>Nucleocytoviricota</taxon>
        <taxon>Megaviricetes</taxon>
        <taxon>Pimascovirales</taxon>
        <taxon>Pimascovirales incertae sedis</taxon>
        <taxon>Iridoviridae</taxon>
        <taxon>Alphairidovirinae</taxon>
        <taxon>Lymphocystivirus</taxon>
        <taxon>Lymphocystivirus paralichthys1</taxon>
        <taxon>Lymphocystis disease virus 2</taxon>
    </lineage>
</organism>
<reference evidence="1 2" key="1">
    <citation type="journal article" date="2004" name="J. Virol.">
        <title>Complete genome sequence of lymphocystis disease virus isolated from China.</title>
        <authorList>
            <person name="Zhang Q.Y."/>
            <person name="Xiao F."/>
            <person name="Xie J."/>
            <person name="Li Z.Q."/>
            <person name="Gui J.F."/>
        </authorList>
    </citation>
    <scope>NUCLEOTIDE SEQUENCE [LARGE SCALE GENOMIC DNA]</scope>
</reference>
<dbReference type="Proteomes" id="UP000106699">
    <property type="component" value="Segment"/>
</dbReference>